<dbReference type="InterPro" id="IPR047084">
    <property type="entry name" value="GFAT_N"/>
</dbReference>
<dbReference type="PANTHER" id="PTHR10937:SF0">
    <property type="entry name" value="GLUTAMINE--FRUCTOSE-6-PHOSPHATE TRANSAMINASE (ISOMERIZING)"/>
    <property type="match status" value="1"/>
</dbReference>
<gene>
    <name evidence="10" type="primary">glmS</name>
    <name evidence="13" type="ORF">AUJ66_08265</name>
</gene>
<dbReference type="GO" id="GO:0046349">
    <property type="term" value="P:amino sugar biosynthetic process"/>
    <property type="evidence" value="ECO:0007669"/>
    <property type="project" value="UniProtKB-ARBA"/>
</dbReference>
<evidence type="ECO:0000256" key="10">
    <source>
        <dbReference type="HAMAP-Rule" id="MF_00164"/>
    </source>
</evidence>
<dbReference type="InterPro" id="IPR029055">
    <property type="entry name" value="Ntn_hydrolases_N"/>
</dbReference>
<evidence type="ECO:0000256" key="7">
    <source>
        <dbReference type="ARBA" id="ARBA00022679"/>
    </source>
</evidence>
<keyword evidence="5 10" id="KW-0963">Cytoplasm</keyword>
<dbReference type="STRING" id="1817893.AUJ66_08265"/>
<evidence type="ECO:0000313" key="14">
    <source>
        <dbReference type="Proteomes" id="UP000182278"/>
    </source>
</evidence>
<keyword evidence="7 10" id="KW-0808">Transferase</keyword>
<evidence type="ECO:0000313" key="13">
    <source>
        <dbReference type="EMBL" id="OIN95795.1"/>
    </source>
</evidence>
<comment type="catalytic activity">
    <reaction evidence="1 10">
        <text>D-fructose 6-phosphate + L-glutamine = D-glucosamine 6-phosphate + L-glutamate</text>
        <dbReference type="Rhea" id="RHEA:13237"/>
        <dbReference type="ChEBI" id="CHEBI:29985"/>
        <dbReference type="ChEBI" id="CHEBI:58359"/>
        <dbReference type="ChEBI" id="CHEBI:58725"/>
        <dbReference type="ChEBI" id="CHEBI:61527"/>
        <dbReference type="EC" id="2.6.1.16"/>
    </reaction>
</comment>
<evidence type="ECO:0000259" key="12">
    <source>
        <dbReference type="PROSITE" id="PS51464"/>
    </source>
</evidence>
<evidence type="ECO:0000256" key="1">
    <source>
        <dbReference type="ARBA" id="ARBA00001031"/>
    </source>
</evidence>
<comment type="subcellular location">
    <subcellularLocation>
        <location evidence="2 10">Cytoplasm</location>
    </subcellularLocation>
</comment>
<sequence length="619" mass="69029">MCGIIGYIGNEDAAEILLDGLKRLEYRGYDSAGIATIDGEHISIKRIKGNIALLEKVLEEKPIYGKIGLGHTRWATHGQPSEENAHPHRDCTGTIVIVHNGIIENYLLLKEKLKKRGHRFKSETDTEIIAHLIEEYYHSGVVHRSCDDLEKAVRRALKKIEGSYALGIMSSREPDKLIATRNGSPLIIGLKDGNYFIASDVPAILRHTKDIIYLEDGELAILARTGVRLYGQNGKLIRLERRIKRISWDVNMAEKEGYPHFMLKEIHEQPRAIEDTILGRISPDGADIHLEEMALNKNKLKKINRIIITACGTSWHAGLIGEYLIEEIARIPVEVENAAEFRYRNPIITDDTLAIAISQSGETADTLGAIREVHQKKGRVISICNVVGSSVVRESDAVIYTHAGPEIGVASTKAFTTQLTVLYILAVYFGKIKGTLNAEQAKKMIADLRRLPQKTEEMLKQEKEVIKIANKFYRHRNAIYLGRGKGYPVALEGALKLKEVSYIHAEGYPAAEMKHGPIALIDKNMPVIVLALKGSRYDKILANIEEVKARGGVVIALATMGDRKIKEKVDEVLYVPETSIPLSPILAVIPLQLLAYYIAVKRKCNPDQPRHLAKSVTVE</sequence>
<dbReference type="PANTHER" id="PTHR10937">
    <property type="entry name" value="GLUCOSAMINE--FRUCTOSE-6-PHOSPHATE AMINOTRANSFERASE, ISOMERIZING"/>
    <property type="match status" value="1"/>
</dbReference>
<organism evidence="13 14">
    <name type="scientific">Candidatus Desantisbacteria bacterium CG1_02_38_46</name>
    <dbReference type="NCBI Taxonomy" id="1817893"/>
    <lineage>
        <taxon>Bacteria</taxon>
        <taxon>Candidatus Desantisiibacteriota</taxon>
    </lineage>
</organism>
<feature type="domain" description="SIS" evidence="12">
    <location>
        <begin position="468"/>
        <end position="609"/>
    </location>
</feature>
<evidence type="ECO:0000256" key="6">
    <source>
        <dbReference type="ARBA" id="ARBA00022576"/>
    </source>
</evidence>
<comment type="subunit">
    <text evidence="10">Homodimer.</text>
</comment>
<proteinExistence type="inferred from homology"/>
<dbReference type="Pfam" id="PF13522">
    <property type="entry name" value="GATase_6"/>
    <property type="match status" value="1"/>
</dbReference>
<dbReference type="InterPro" id="IPR035490">
    <property type="entry name" value="GlmS/FrlB_SIS"/>
</dbReference>
<feature type="initiator methionine" description="Removed" evidence="10">
    <location>
        <position position="1"/>
    </location>
</feature>
<dbReference type="GO" id="GO:0097367">
    <property type="term" value="F:carbohydrate derivative binding"/>
    <property type="evidence" value="ECO:0007669"/>
    <property type="project" value="InterPro"/>
</dbReference>
<feature type="domain" description="SIS" evidence="12">
    <location>
        <begin position="296"/>
        <end position="435"/>
    </location>
</feature>
<dbReference type="SUPFAM" id="SSF53697">
    <property type="entry name" value="SIS domain"/>
    <property type="match status" value="1"/>
</dbReference>
<reference evidence="13 14" key="1">
    <citation type="journal article" date="2016" name="Environ. Microbiol.">
        <title>Genomic resolution of a cold subsurface aquifer community provides metabolic insights for novel microbes adapted to high CO concentrations.</title>
        <authorList>
            <person name="Probst A.J."/>
            <person name="Castelle C.J."/>
            <person name="Singh A."/>
            <person name="Brown C.T."/>
            <person name="Anantharaman K."/>
            <person name="Sharon I."/>
            <person name="Hug L.A."/>
            <person name="Burstein D."/>
            <person name="Emerson J.B."/>
            <person name="Thomas B.C."/>
            <person name="Banfield J.F."/>
        </authorList>
    </citation>
    <scope>NUCLEOTIDE SEQUENCE [LARGE SCALE GENOMIC DNA]</scope>
    <source>
        <strain evidence="13">CG1_02_38_46</strain>
    </source>
</reference>
<keyword evidence="8" id="KW-0677">Repeat</keyword>
<dbReference type="InterPro" id="IPR046348">
    <property type="entry name" value="SIS_dom_sf"/>
</dbReference>
<dbReference type="GO" id="GO:0006487">
    <property type="term" value="P:protein N-linked glycosylation"/>
    <property type="evidence" value="ECO:0007669"/>
    <property type="project" value="TreeGrafter"/>
</dbReference>
<keyword evidence="9" id="KW-0315">Glutamine amidotransferase</keyword>
<comment type="caution">
    <text evidence="13">The sequence shown here is derived from an EMBL/GenBank/DDBJ whole genome shotgun (WGS) entry which is preliminary data.</text>
</comment>
<dbReference type="Proteomes" id="UP000182278">
    <property type="component" value="Unassembled WGS sequence"/>
</dbReference>
<evidence type="ECO:0000256" key="4">
    <source>
        <dbReference type="ARBA" id="ARBA00016090"/>
    </source>
</evidence>
<dbReference type="CDD" id="cd00714">
    <property type="entry name" value="GFAT"/>
    <property type="match status" value="1"/>
</dbReference>
<feature type="active site" description="For Fru-6P isomerization activity" evidence="10">
    <location>
        <position position="614"/>
    </location>
</feature>
<evidence type="ECO:0000256" key="5">
    <source>
        <dbReference type="ARBA" id="ARBA00022490"/>
    </source>
</evidence>
<dbReference type="SUPFAM" id="SSF56235">
    <property type="entry name" value="N-terminal nucleophile aminohydrolases (Ntn hydrolases)"/>
    <property type="match status" value="1"/>
</dbReference>
<name>A0A1J4S8N8_9BACT</name>
<dbReference type="FunFam" id="3.40.50.10490:FF:000002">
    <property type="entry name" value="Glutamine--fructose-6-phosphate aminotransferase [isomerizing]"/>
    <property type="match status" value="1"/>
</dbReference>
<dbReference type="NCBIfam" id="TIGR01135">
    <property type="entry name" value="glmS"/>
    <property type="match status" value="1"/>
</dbReference>
<dbReference type="GO" id="GO:0006002">
    <property type="term" value="P:fructose 6-phosphate metabolic process"/>
    <property type="evidence" value="ECO:0007669"/>
    <property type="project" value="TreeGrafter"/>
</dbReference>
<protein>
    <recommendedName>
        <fullName evidence="4 10">Glutamine--fructose-6-phosphate aminotransferase [isomerizing]</fullName>
        <ecNumber evidence="3 10">2.6.1.16</ecNumber>
    </recommendedName>
    <alternativeName>
        <fullName evidence="10">D-fructose-6-phosphate amidotransferase</fullName>
    </alternativeName>
    <alternativeName>
        <fullName evidence="10">GFAT</fullName>
    </alternativeName>
    <alternativeName>
        <fullName evidence="10">Glucosamine-6-phosphate synthase</fullName>
    </alternativeName>
    <alternativeName>
        <fullName evidence="10">Hexosephosphate aminotransferase</fullName>
    </alternativeName>
    <alternativeName>
        <fullName evidence="10">L-glutamine--D-fructose-6-phosphate amidotransferase</fullName>
    </alternativeName>
</protein>
<dbReference type="Pfam" id="PF01380">
    <property type="entry name" value="SIS"/>
    <property type="match status" value="2"/>
</dbReference>
<evidence type="ECO:0000259" key="11">
    <source>
        <dbReference type="PROSITE" id="PS51278"/>
    </source>
</evidence>
<dbReference type="EMBL" id="MNUO01000127">
    <property type="protein sequence ID" value="OIN95795.1"/>
    <property type="molecule type" value="Genomic_DNA"/>
</dbReference>
<keyword evidence="6 10" id="KW-0032">Aminotransferase</keyword>
<dbReference type="EC" id="2.6.1.16" evidence="3 10"/>
<dbReference type="GO" id="GO:0005829">
    <property type="term" value="C:cytosol"/>
    <property type="evidence" value="ECO:0007669"/>
    <property type="project" value="TreeGrafter"/>
</dbReference>
<accession>A0A1J4S8N8</accession>
<dbReference type="PROSITE" id="PS51464">
    <property type="entry name" value="SIS"/>
    <property type="match status" value="2"/>
</dbReference>
<evidence type="ECO:0000256" key="8">
    <source>
        <dbReference type="ARBA" id="ARBA00022737"/>
    </source>
</evidence>
<evidence type="ECO:0000256" key="9">
    <source>
        <dbReference type="ARBA" id="ARBA00022962"/>
    </source>
</evidence>
<dbReference type="GO" id="GO:0004360">
    <property type="term" value="F:glutamine-fructose-6-phosphate transaminase (isomerizing) activity"/>
    <property type="evidence" value="ECO:0007669"/>
    <property type="project" value="UniProtKB-UniRule"/>
</dbReference>
<dbReference type="Gene3D" id="3.40.50.10490">
    <property type="entry name" value="Glucose-6-phosphate isomerase like protein, domain 1"/>
    <property type="match status" value="2"/>
</dbReference>
<evidence type="ECO:0000256" key="3">
    <source>
        <dbReference type="ARBA" id="ARBA00012916"/>
    </source>
</evidence>
<dbReference type="FunFam" id="3.60.20.10:FF:000006">
    <property type="entry name" value="Glutamine--fructose-6-phosphate aminotransferase [isomerizing]"/>
    <property type="match status" value="1"/>
</dbReference>
<dbReference type="GO" id="GO:0005975">
    <property type="term" value="P:carbohydrate metabolic process"/>
    <property type="evidence" value="ECO:0007669"/>
    <property type="project" value="UniProtKB-UniRule"/>
</dbReference>
<dbReference type="CDD" id="cd05009">
    <property type="entry name" value="SIS_GlmS_GlmD_2"/>
    <property type="match status" value="1"/>
</dbReference>
<dbReference type="NCBIfam" id="NF001484">
    <property type="entry name" value="PRK00331.1"/>
    <property type="match status" value="1"/>
</dbReference>
<dbReference type="HAMAP" id="MF_00164">
    <property type="entry name" value="GlmS"/>
    <property type="match status" value="1"/>
</dbReference>
<dbReference type="InterPro" id="IPR017932">
    <property type="entry name" value="GATase_2_dom"/>
</dbReference>
<dbReference type="FunFam" id="3.40.50.10490:FF:000001">
    <property type="entry name" value="Glutamine--fructose-6-phosphate aminotransferase [isomerizing]"/>
    <property type="match status" value="1"/>
</dbReference>
<dbReference type="PROSITE" id="PS51278">
    <property type="entry name" value="GATASE_TYPE_2"/>
    <property type="match status" value="1"/>
</dbReference>
<dbReference type="InterPro" id="IPR005855">
    <property type="entry name" value="GFAT"/>
</dbReference>
<dbReference type="AlphaFoldDB" id="A0A1J4S8N8"/>
<evidence type="ECO:0000256" key="2">
    <source>
        <dbReference type="ARBA" id="ARBA00004496"/>
    </source>
</evidence>
<dbReference type="InterPro" id="IPR035466">
    <property type="entry name" value="GlmS/AgaS_SIS"/>
</dbReference>
<dbReference type="InterPro" id="IPR001347">
    <property type="entry name" value="SIS_dom"/>
</dbReference>
<feature type="active site" description="Nucleophile; for GATase activity" evidence="10">
    <location>
        <position position="2"/>
    </location>
</feature>
<dbReference type="Gene3D" id="3.60.20.10">
    <property type="entry name" value="Glutamine Phosphoribosylpyrophosphate, subunit 1, domain 1"/>
    <property type="match status" value="1"/>
</dbReference>
<comment type="function">
    <text evidence="10">Catalyzes the first step in hexosamine metabolism, converting fructose-6P into glucosamine-6P using glutamine as a nitrogen source.</text>
</comment>
<dbReference type="CDD" id="cd05008">
    <property type="entry name" value="SIS_GlmS_GlmD_1"/>
    <property type="match status" value="1"/>
</dbReference>
<dbReference type="GO" id="GO:0006047">
    <property type="term" value="P:UDP-N-acetylglucosamine metabolic process"/>
    <property type="evidence" value="ECO:0007669"/>
    <property type="project" value="TreeGrafter"/>
</dbReference>
<feature type="domain" description="Glutamine amidotransferase type-2" evidence="11">
    <location>
        <begin position="2"/>
        <end position="225"/>
    </location>
</feature>